<sequence>MEHREKIDANYPIARRLVETFPEKAIELIVDILLGEVDSGEAVATAMGEQSRGRHGATIIEQPEMSSPHPERPFYTHMRPPAPDAPFPAESFHRSSHMEESPNRTPISALYQGPNHGQSFRDSSAHLGHQDPQDIPFHPPRSRPSSGDMSYLRGQATSGHDSPLSQVHEQGPASEEVRVECTWDKICSSLKLDLNAPAENFLLTVDKKFKRYNKILGRDDTHSLRFSAEKGSDECYDLSLKESDLIDDWISAMDWIRDNREPRAPRIFVHPENHSIHVAVEALSNTKQPVMVYPHSQTLFERNGFDKLKN</sequence>
<evidence type="ECO:0000313" key="2">
    <source>
        <dbReference type="EMBL" id="KAE9964632.1"/>
    </source>
</evidence>
<evidence type="ECO:0000313" key="3">
    <source>
        <dbReference type="Proteomes" id="UP000433883"/>
    </source>
</evidence>
<dbReference type="EMBL" id="WNWQ01000682">
    <property type="protein sequence ID" value="KAE9964632.1"/>
    <property type="molecule type" value="Genomic_DNA"/>
</dbReference>
<evidence type="ECO:0000256" key="1">
    <source>
        <dbReference type="SAM" id="MobiDB-lite"/>
    </source>
</evidence>
<feature type="compositionally biased region" description="Polar residues" evidence="1">
    <location>
        <begin position="155"/>
        <end position="168"/>
    </location>
</feature>
<comment type="caution">
    <text evidence="2">The sequence shown here is derived from an EMBL/GenBank/DDBJ whole genome shotgun (WGS) entry which is preliminary data.</text>
</comment>
<proteinExistence type="predicted"/>
<feature type="region of interest" description="Disordered" evidence="1">
    <location>
        <begin position="59"/>
        <end position="174"/>
    </location>
</feature>
<organism evidence="2 3">
    <name type="scientific">Venturia inaequalis</name>
    <name type="common">Apple scab fungus</name>
    <dbReference type="NCBI Taxonomy" id="5025"/>
    <lineage>
        <taxon>Eukaryota</taxon>
        <taxon>Fungi</taxon>
        <taxon>Dikarya</taxon>
        <taxon>Ascomycota</taxon>
        <taxon>Pezizomycotina</taxon>
        <taxon>Dothideomycetes</taxon>
        <taxon>Pleosporomycetidae</taxon>
        <taxon>Venturiales</taxon>
        <taxon>Venturiaceae</taxon>
        <taxon>Venturia</taxon>
    </lineage>
</organism>
<dbReference type="AlphaFoldDB" id="A0A8H3YNK2"/>
<accession>A0A8H3YNK2</accession>
<feature type="compositionally biased region" description="Basic and acidic residues" evidence="1">
    <location>
        <begin position="91"/>
        <end position="102"/>
    </location>
</feature>
<reference evidence="2 3" key="1">
    <citation type="submission" date="2019-11" db="EMBL/GenBank/DDBJ databases">
        <title>Venturia inaequalis Genome Resource.</title>
        <authorList>
            <person name="Lichtner F.J."/>
        </authorList>
    </citation>
    <scope>NUCLEOTIDE SEQUENCE [LARGE SCALE GENOMIC DNA]</scope>
    <source>
        <strain evidence="2">Bline_iso_100314</strain>
    </source>
</reference>
<name>A0A8H3YNK2_VENIN</name>
<gene>
    <name evidence="2" type="ORF">BLS_008187</name>
</gene>
<dbReference type="Proteomes" id="UP000433883">
    <property type="component" value="Unassembled WGS sequence"/>
</dbReference>
<protein>
    <submittedName>
        <fullName evidence="2">Uncharacterized protein</fullName>
    </submittedName>
</protein>